<accession>A0ABD0K3J3</accession>
<protein>
    <submittedName>
        <fullName evidence="1">Uncharacterized protein</fullName>
    </submittedName>
</protein>
<gene>
    <name evidence="1" type="ORF">BaRGS_00027187</name>
</gene>
<dbReference type="EMBL" id="JACVVK020000260">
    <property type="protein sequence ID" value="KAK7481538.1"/>
    <property type="molecule type" value="Genomic_DNA"/>
</dbReference>
<dbReference type="AlphaFoldDB" id="A0ABD0K3J3"/>
<dbReference type="Proteomes" id="UP001519460">
    <property type="component" value="Unassembled WGS sequence"/>
</dbReference>
<evidence type="ECO:0000313" key="1">
    <source>
        <dbReference type="EMBL" id="KAK7481538.1"/>
    </source>
</evidence>
<evidence type="ECO:0000313" key="2">
    <source>
        <dbReference type="Proteomes" id="UP001519460"/>
    </source>
</evidence>
<name>A0ABD0K3J3_9CAEN</name>
<sequence>MLSVLHTGQRVGRFSEQSYTGDLKMLRFALVNPTTSLNGLRNWIPPPCPQSPASLGLHVSKSLYTCSPNGQKEKHKDAVAD</sequence>
<proteinExistence type="predicted"/>
<keyword evidence="2" id="KW-1185">Reference proteome</keyword>
<comment type="caution">
    <text evidence="1">The sequence shown here is derived from an EMBL/GenBank/DDBJ whole genome shotgun (WGS) entry which is preliminary data.</text>
</comment>
<organism evidence="1 2">
    <name type="scientific">Batillaria attramentaria</name>
    <dbReference type="NCBI Taxonomy" id="370345"/>
    <lineage>
        <taxon>Eukaryota</taxon>
        <taxon>Metazoa</taxon>
        <taxon>Spiralia</taxon>
        <taxon>Lophotrochozoa</taxon>
        <taxon>Mollusca</taxon>
        <taxon>Gastropoda</taxon>
        <taxon>Caenogastropoda</taxon>
        <taxon>Sorbeoconcha</taxon>
        <taxon>Cerithioidea</taxon>
        <taxon>Batillariidae</taxon>
        <taxon>Batillaria</taxon>
    </lineage>
</organism>
<reference evidence="1 2" key="1">
    <citation type="journal article" date="2023" name="Sci. Data">
        <title>Genome assembly of the Korean intertidal mud-creeper Batillaria attramentaria.</title>
        <authorList>
            <person name="Patra A.K."/>
            <person name="Ho P.T."/>
            <person name="Jun S."/>
            <person name="Lee S.J."/>
            <person name="Kim Y."/>
            <person name="Won Y.J."/>
        </authorList>
    </citation>
    <scope>NUCLEOTIDE SEQUENCE [LARGE SCALE GENOMIC DNA]</scope>
    <source>
        <strain evidence="1">Wonlab-2016</strain>
    </source>
</reference>